<evidence type="ECO:0000313" key="3">
    <source>
        <dbReference type="Proteomes" id="UP000632858"/>
    </source>
</evidence>
<proteinExistence type="predicted"/>
<dbReference type="EMBL" id="BMFO01000002">
    <property type="protein sequence ID" value="GGF91843.1"/>
    <property type="molecule type" value="Genomic_DNA"/>
</dbReference>
<keyword evidence="3" id="KW-1185">Reference proteome</keyword>
<comment type="caution">
    <text evidence="2">The sequence shown here is derived from an EMBL/GenBank/DDBJ whole genome shotgun (WGS) entry which is preliminary data.</text>
</comment>
<sequence length="209" mass="22694">MPRHAVRHIPADADAVILYKTAKATDELKSEKRSLSMLQRRALLLADGTRDSDEIRASLNRPDSAELLYLLIRQGYLSEDADKRSTLPNTGPAAQTPAAKPAPAPAPVTALPAPAPAVEQEARPLEPAIRQRIEALIRHSSERHLGLFARGILDELAAADSDARLRICVSRWHVALIESRGGREVAAELLAEVDALWQDSPEQQSTAAA</sequence>
<protein>
    <submittedName>
        <fullName evidence="2">Uncharacterized protein</fullName>
    </submittedName>
</protein>
<evidence type="ECO:0000313" key="2">
    <source>
        <dbReference type="EMBL" id="GGF91843.1"/>
    </source>
</evidence>
<dbReference type="Proteomes" id="UP000632858">
    <property type="component" value="Unassembled WGS sequence"/>
</dbReference>
<reference evidence="2" key="1">
    <citation type="journal article" date="2014" name="Int. J. Syst. Evol. Microbiol.">
        <title>Complete genome sequence of Corynebacterium casei LMG S-19264T (=DSM 44701T), isolated from a smear-ripened cheese.</title>
        <authorList>
            <consortium name="US DOE Joint Genome Institute (JGI-PGF)"/>
            <person name="Walter F."/>
            <person name="Albersmeier A."/>
            <person name="Kalinowski J."/>
            <person name="Ruckert C."/>
        </authorList>
    </citation>
    <scope>NUCLEOTIDE SEQUENCE</scope>
    <source>
        <strain evidence="2">CGMCC 1.12726</strain>
    </source>
</reference>
<feature type="region of interest" description="Disordered" evidence="1">
    <location>
        <begin position="82"/>
        <end position="111"/>
    </location>
</feature>
<evidence type="ECO:0000256" key="1">
    <source>
        <dbReference type="SAM" id="MobiDB-lite"/>
    </source>
</evidence>
<gene>
    <name evidence="2" type="ORF">GCM10010960_12200</name>
</gene>
<dbReference type="RefSeq" id="WP_188448864.1">
    <property type="nucleotide sequence ID" value="NZ_BMFO01000002.1"/>
</dbReference>
<name>A0A917CM74_9GAMM</name>
<accession>A0A917CM74</accession>
<dbReference type="AlphaFoldDB" id="A0A917CM74"/>
<reference evidence="2" key="2">
    <citation type="submission" date="2020-09" db="EMBL/GenBank/DDBJ databases">
        <authorList>
            <person name="Sun Q."/>
            <person name="Zhou Y."/>
        </authorList>
    </citation>
    <scope>NUCLEOTIDE SEQUENCE</scope>
    <source>
        <strain evidence="2">CGMCC 1.12726</strain>
    </source>
</reference>
<organism evidence="2 3">
    <name type="scientific">Arenimonas maotaiensis</name>
    <dbReference type="NCBI Taxonomy" id="1446479"/>
    <lineage>
        <taxon>Bacteria</taxon>
        <taxon>Pseudomonadati</taxon>
        <taxon>Pseudomonadota</taxon>
        <taxon>Gammaproteobacteria</taxon>
        <taxon>Lysobacterales</taxon>
        <taxon>Lysobacteraceae</taxon>
        <taxon>Arenimonas</taxon>
    </lineage>
</organism>